<dbReference type="RefSeq" id="XP_016244936.1">
    <property type="nucleotide sequence ID" value="XM_016397745.1"/>
</dbReference>
<dbReference type="InterPro" id="IPR029058">
    <property type="entry name" value="AB_hydrolase_fold"/>
</dbReference>
<keyword evidence="1" id="KW-0378">Hydrolase</keyword>
<name>A0A0D2C2K2_9EURO</name>
<dbReference type="InterPro" id="IPR050300">
    <property type="entry name" value="GDXG_lipolytic_enzyme"/>
</dbReference>
<dbReference type="PANTHER" id="PTHR48081:SF31">
    <property type="entry name" value="STERYL ACETYL HYDROLASE MUG81-RELATED"/>
    <property type="match status" value="1"/>
</dbReference>
<dbReference type="Pfam" id="PF07859">
    <property type="entry name" value="Abhydrolase_3"/>
    <property type="match status" value="1"/>
</dbReference>
<keyword evidence="4" id="KW-1185">Reference proteome</keyword>
<feature type="domain" description="Alpha/beta hydrolase fold-3" evidence="2">
    <location>
        <begin position="123"/>
        <end position="329"/>
    </location>
</feature>
<dbReference type="STRING" id="569365.A0A0D2C2K2"/>
<protein>
    <recommendedName>
        <fullName evidence="2">Alpha/beta hydrolase fold-3 domain-containing protein</fullName>
    </recommendedName>
</protein>
<dbReference type="GeneID" id="27349610"/>
<dbReference type="GO" id="GO:0016787">
    <property type="term" value="F:hydrolase activity"/>
    <property type="evidence" value="ECO:0007669"/>
    <property type="project" value="UniProtKB-KW"/>
</dbReference>
<evidence type="ECO:0000259" key="2">
    <source>
        <dbReference type="Pfam" id="PF07859"/>
    </source>
</evidence>
<dbReference type="AlphaFoldDB" id="A0A0D2C2K2"/>
<dbReference type="InterPro" id="IPR013094">
    <property type="entry name" value="AB_hydrolase_3"/>
</dbReference>
<accession>A0A0D2C2K2</accession>
<proteinExistence type="predicted"/>
<dbReference type="VEuPathDB" id="FungiDB:PV07_10416"/>
<dbReference type="EMBL" id="KN847045">
    <property type="protein sequence ID" value="KIW24720.1"/>
    <property type="molecule type" value="Genomic_DNA"/>
</dbReference>
<evidence type="ECO:0000256" key="1">
    <source>
        <dbReference type="ARBA" id="ARBA00022801"/>
    </source>
</evidence>
<dbReference type="HOGENOM" id="CLU_042179_3_0_1"/>
<gene>
    <name evidence="3" type="ORF">PV07_10416</name>
</gene>
<dbReference type="RefSeq" id="XP_016244937.1">
    <property type="nucleotide sequence ID" value="XM_016397746.1"/>
</dbReference>
<evidence type="ECO:0000313" key="3">
    <source>
        <dbReference type="EMBL" id="KIW24720.1"/>
    </source>
</evidence>
<dbReference type="OrthoDB" id="2152029at2759"/>
<sequence>MTTPHTAHEGLSAPVHQVSFREKVDVFPGLLSLLGTALYTAAAAPFRGDDGAHTYGQHISFAIVRKMVQRFSTLQLQYIGAPFSTIYEKWCKSAGVQPEFVTLKSGCKAFWMGDPKTAKYVCVYFHGGGFSLDGDDTHLQFWNNVQNDLKADNISIAFLFLEYSLVPHATFPKPIYEAVESVKYVMEDLKRPASEIILAGDSAGGNMCLGVLSQIMHPSPEFPELKLADGEKLKGIVAVAPWVSFKLEWESEKRNRYRDIVSHHAGSKWSKDYLAGKPSTPFAEPLNAPAEWWKDAKVENILATAGGNEILVDSIAEWVEKYKSANPDSLTHVVGANEAHIAPIIHLRFGDKAETEQGKAIKSWLKSKL</sequence>
<dbReference type="SUPFAM" id="SSF53474">
    <property type="entry name" value="alpha/beta-Hydrolases"/>
    <property type="match status" value="1"/>
</dbReference>
<dbReference type="EMBL" id="KN847045">
    <property type="protein sequence ID" value="KIW24721.1"/>
    <property type="molecule type" value="Genomic_DNA"/>
</dbReference>
<dbReference type="Gene3D" id="3.40.50.1820">
    <property type="entry name" value="alpha/beta hydrolase"/>
    <property type="match status" value="1"/>
</dbReference>
<evidence type="ECO:0000313" key="4">
    <source>
        <dbReference type="Proteomes" id="UP000054466"/>
    </source>
</evidence>
<dbReference type="PANTHER" id="PTHR48081">
    <property type="entry name" value="AB HYDROLASE SUPERFAMILY PROTEIN C4A8.06C"/>
    <property type="match status" value="1"/>
</dbReference>
<reference evidence="3 4" key="1">
    <citation type="submission" date="2015-01" db="EMBL/GenBank/DDBJ databases">
        <title>The Genome Sequence of Cladophialophora immunda CBS83496.</title>
        <authorList>
            <consortium name="The Broad Institute Genomics Platform"/>
            <person name="Cuomo C."/>
            <person name="de Hoog S."/>
            <person name="Gorbushina A."/>
            <person name="Stielow B."/>
            <person name="Teixiera M."/>
            <person name="Abouelleil A."/>
            <person name="Chapman S.B."/>
            <person name="Priest M."/>
            <person name="Young S.K."/>
            <person name="Wortman J."/>
            <person name="Nusbaum C."/>
            <person name="Birren B."/>
        </authorList>
    </citation>
    <scope>NUCLEOTIDE SEQUENCE [LARGE SCALE GENOMIC DNA]</scope>
    <source>
        <strain evidence="3 4">CBS 83496</strain>
    </source>
</reference>
<dbReference type="Proteomes" id="UP000054466">
    <property type="component" value="Unassembled WGS sequence"/>
</dbReference>
<organism evidence="3 4">
    <name type="scientific">Cladophialophora immunda</name>
    <dbReference type="NCBI Taxonomy" id="569365"/>
    <lineage>
        <taxon>Eukaryota</taxon>
        <taxon>Fungi</taxon>
        <taxon>Dikarya</taxon>
        <taxon>Ascomycota</taxon>
        <taxon>Pezizomycotina</taxon>
        <taxon>Eurotiomycetes</taxon>
        <taxon>Chaetothyriomycetidae</taxon>
        <taxon>Chaetothyriales</taxon>
        <taxon>Herpotrichiellaceae</taxon>
        <taxon>Cladophialophora</taxon>
    </lineage>
</organism>